<sequence length="158" mass="18603">MEDFLDIVWFKIIDFFHYVASLLDAVFAPLNALGPAFTIFTIALLTVIITKILTRTFKTRRYQELKKEFEHWYNIRQEALKCDDSEKAKLLSKNIDQAKLNQAYWDYFLEGFLISLVTRLLPVLSFFAYVNEAYKPENLMTLFGREYIFKFKGVNGEA</sequence>
<feature type="transmembrane region" description="Helical" evidence="1">
    <location>
        <begin position="32"/>
        <end position="53"/>
    </location>
</feature>
<evidence type="ECO:0000256" key="1">
    <source>
        <dbReference type="SAM" id="Phobius"/>
    </source>
</evidence>
<organism evidence="2">
    <name type="scientific">marine sediment metagenome</name>
    <dbReference type="NCBI Taxonomy" id="412755"/>
    <lineage>
        <taxon>unclassified sequences</taxon>
        <taxon>metagenomes</taxon>
        <taxon>ecological metagenomes</taxon>
    </lineage>
</organism>
<protein>
    <submittedName>
        <fullName evidence="2">Uncharacterized protein</fullName>
    </submittedName>
</protein>
<dbReference type="AlphaFoldDB" id="X0VGS8"/>
<feature type="transmembrane region" description="Helical" evidence="1">
    <location>
        <begin position="107"/>
        <end position="130"/>
    </location>
</feature>
<keyword evidence="1" id="KW-0812">Transmembrane</keyword>
<comment type="caution">
    <text evidence="2">The sequence shown here is derived from an EMBL/GenBank/DDBJ whole genome shotgun (WGS) entry which is preliminary data.</text>
</comment>
<keyword evidence="1" id="KW-0472">Membrane</keyword>
<dbReference type="EMBL" id="BARS01036658">
    <property type="protein sequence ID" value="GAG17465.1"/>
    <property type="molecule type" value="Genomic_DNA"/>
</dbReference>
<evidence type="ECO:0000313" key="2">
    <source>
        <dbReference type="EMBL" id="GAG17465.1"/>
    </source>
</evidence>
<gene>
    <name evidence="2" type="ORF">S01H1_56315</name>
</gene>
<reference evidence="2" key="1">
    <citation type="journal article" date="2014" name="Front. Microbiol.">
        <title>High frequency of phylogenetically diverse reductive dehalogenase-homologous genes in deep subseafloor sedimentary metagenomes.</title>
        <authorList>
            <person name="Kawai M."/>
            <person name="Futagami T."/>
            <person name="Toyoda A."/>
            <person name="Takaki Y."/>
            <person name="Nishi S."/>
            <person name="Hori S."/>
            <person name="Arai W."/>
            <person name="Tsubouchi T."/>
            <person name="Morono Y."/>
            <person name="Uchiyama I."/>
            <person name="Ito T."/>
            <person name="Fujiyama A."/>
            <person name="Inagaki F."/>
            <person name="Takami H."/>
        </authorList>
    </citation>
    <scope>NUCLEOTIDE SEQUENCE</scope>
    <source>
        <strain evidence="2">Expedition CK06-06</strain>
    </source>
</reference>
<keyword evidence="1" id="KW-1133">Transmembrane helix</keyword>
<accession>X0VGS8</accession>
<name>X0VGS8_9ZZZZ</name>
<proteinExistence type="predicted"/>
<feature type="non-terminal residue" evidence="2">
    <location>
        <position position="158"/>
    </location>
</feature>